<name>A0ABQ0BV85_9FIRM</name>
<keyword evidence="2" id="KW-1185">Reference proteome</keyword>
<organism evidence="1 2">
    <name type="scientific">Blautia parvula</name>
    <dbReference type="NCBI Taxonomy" id="2877527"/>
    <lineage>
        <taxon>Bacteria</taxon>
        <taxon>Bacillati</taxon>
        <taxon>Bacillota</taxon>
        <taxon>Clostridia</taxon>
        <taxon>Lachnospirales</taxon>
        <taxon>Lachnospiraceae</taxon>
        <taxon>Blautia</taxon>
    </lineage>
</organism>
<evidence type="ECO:0000313" key="2">
    <source>
        <dbReference type="Proteomes" id="UP001600941"/>
    </source>
</evidence>
<gene>
    <name evidence="1" type="ORF">K340107D12_32510</name>
</gene>
<dbReference type="Proteomes" id="UP001600941">
    <property type="component" value="Unassembled WGS sequence"/>
</dbReference>
<comment type="caution">
    <text evidence="1">The sequence shown here is derived from an EMBL/GenBank/DDBJ whole genome shotgun (WGS) entry which is preliminary data.</text>
</comment>
<evidence type="ECO:0000313" key="1">
    <source>
        <dbReference type="EMBL" id="GAA6500435.1"/>
    </source>
</evidence>
<reference evidence="1 2" key="1">
    <citation type="submission" date="2024-04" db="EMBL/GenBank/DDBJ databases">
        <title>Defined microbial consortia suppress multidrug-resistant proinflammatory Enterobacteriaceae via ecological control.</title>
        <authorList>
            <person name="Furuichi M."/>
            <person name="Kawaguchi T."/>
            <person name="Pust M."/>
            <person name="Yasuma K."/>
            <person name="Plichta D."/>
            <person name="Hasegawa N."/>
            <person name="Ohya T."/>
            <person name="Bhattarai S."/>
            <person name="Sasajima S."/>
            <person name="Aoto Y."/>
            <person name="Tuganbaev T."/>
            <person name="Yaginuma M."/>
            <person name="Ueda M."/>
            <person name="Okahashi N."/>
            <person name="Amafuji K."/>
            <person name="Kiridooshi Y."/>
            <person name="Sugita K."/>
            <person name="Strazar M."/>
            <person name="Skelly A."/>
            <person name="Suda W."/>
            <person name="Hattori M."/>
            <person name="Nakamoto N."/>
            <person name="Caballero S."/>
            <person name="Norman J."/>
            <person name="Olle B."/>
            <person name="Tanoue T."/>
            <person name="Arita M."/>
            <person name="Bucci V."/>
            <person name="Atarashi K."/>
            <person name="Xavier R."/>
            <person name="Honda K."/>
        </authorList>
    </citation>
    <scope>NUCLEOTIDE SEQUENCE [LARGE SCALE GENOMIC DNA]</scope>
    <source>
        <strain evidence="2">k34-0107-D12</strain>
    </source>
</reference>
<evidence type="ECO:0008006" key="3">
    <source>
        <dbReference type="Google" id="ProtNLM"/>
    </source>
</evidence>
<accession>A0ABQ0BV85</accession>
<dbReference type="RefSeq" id="WP_390424295.1">
    <property type="nucleotide sequence ID" value="NZ_BAABZQ010000001.1"/>
</dbReference>
<protein>
    <recommendedName>
        <fullName evidence="3">Phage gp6-like head-tail connector protein</fullName>
    </recommendedName>
</protein>
<proteinExistence type="predicted"/>
<sequence length="94" mass="10788">MTYEELVNAAKLRARKVSNDVLDEDVKTHVDFALADLKRIGVNEEKFLKVPSDPLIVGAVLAYVKAYYCMDAYHEKWLECYNTTLTKIKGGRYK</sequence>
<dbReference type="Pfam" id="PF24829">
    <property type="entry name" value="Phage_connect_2"/>
    <property type="match status" value="1"/>
</dbReference>
<dbReference type="InterPro" id="IPR056951">
    <property type="entry name" value="Phage_connect_2"/>
</dbReference>
<dbReference type="EMBL" id="BAABZQ010000001">
    <property type="protein sequence ID" value="GAA6500435.1"/>
    <property type="molecule type" value="Genomic_DNA"/>
</dbReference>